<name>A0A381TDV5_9ZZZZ</name>
<evidence type="ECO:0000256" key="7">
    <source>
        <dbReference type="ARBA" id="ARBA00012927"/>
    </source>
</evidence>
<comment type="cofactor">
    <cofactor evidence="3">
        <name>Fe(2+)</name>
        <dbReference type="ChEBI" id="CHEBI:29033"/>
    </cofactor>
</comment>
<dbReference type="GO" id="GO:0008927">
    <property type="term" value="F:mannonate dehydratase activity"/>
    <property type="evidence" value="ECO:0007669"/>
    <property type="project" value="UniProtKB-EC"/>
</dbReference>
<comment type="pathway">
    <text evidence="5">Carbohydrate metabolism; pentose and glucuronate interconversion.</text>
</comment>
<sequence>MKNSWAVRDANDEVLELSAQLGVNNIVVYGGPGGNAQIGSSAVRHDYRNTFDDYVAIRKRVESYGLNLVACEGGFLANPRYHDLVFGGPERDAVIDGLASEITDMGRAGIPIFGYHWMPASVWRSETVKIRAGTGATAWDGASEHQSAIEDISIADHYDVSIENMWDCLEYWIKAITPVAETAGIRLGIHPDDPPVSELARIPRLLGSFEAFKRLISIVDSPSNAIEFCQGTFSEMQGEDIYQMIEYFTERQKVLYVHFRNVSGTVPKFNEEFINTGYVDMKRAMEVYHLAGYEGVFMDDHCPLVDHDTEFPGNWGGYRSRVFAQGYIQAMLEAVTGERVESTNPS</sequence>
<dbReference type="Gene3D" id="3.20.20.150">
    <property type="entry name" value="Divalent-metal-dependent TIM barrel enzymes"/>
    <property type="match status" value="1"/>
</dbReference>
<comment type="cofactor">
    <cofactor evidence="2">
        <name>Mn(2+)</name>
        <dbReference type="ChEBI" id="CHEBI:29035"/>
    </cofactor>
</comment>
<evidence type="ECO:0000256" key="9">
    <source>
        <dbReference type="ARBA" id="ARBA00023211"/>
    </source>
</evidence>
<keyword evidence="9" id="KW-0464">Manganese</keyword>
<evidence type="ECO:0000256" key="2">
    <source>
        <dbReference type="ARBA" id="ARBA00001936"/>
    </source>
</evidence>
<evidence type="ECO:0000256" key="4">
    <source>
        <dbReference type="ARBA" id="ARBA00002713"/>
    </source>
</evidence>
<gene>
    <name evidence="11" type="ORF">METZ01_LOCUS65761</name>
</gene>
<dbReference type="GO" id="GO:0030145">
    <property type="term" value="F:manganese ion binding"/>
    <property type="evidence" value="ECO:0007669"/>
    <property type="project" value="TreeGrafter"/>
</dbReference>
<evidence type="ECO:0000256" key="6">
    <source>
        <dbReference type="ARBA" id="ARBA00007389"/>
    </source>
</evidence>
<organism evidence="11">
    <name type="scientific">marine metagenome</name>
    <dbReference type="NCBI Taxonomy" id="408172"/>
    <lineage>
        <taxon>unclassified sequences</taxon>
        <taxon>metagenomes</taxon>
        <taxon>ecological metagenomes</taxon>
    </lineage>
</organism>
<dbReference type="EC" id="4.2.1.8" evidence="7"/>
<proteinExistence type="inferred from homology"/>
<comment type="catalytic activity">
    <reaction evidence="1">
        <text>D-mannonate = 2-dehydro-3-deoxy-D-gluconate + H2O</text>
        <dbReference type="Rhea" id="RHEA:20097"/>
        <dbReference type="ChEBI" id="CHEBI:15377"/>
        <dbReference type="ChEBI" id="CHEBI:17767"/>
        <dbReference type="ChEBI" id="CHEBI:57990"/>
        <dbReference type="EC" id="4.2.1.8"/>
    </reaction>
</comment>
<evidence type="ECO:0000256" key="1">
    <source>
        <dbReference type="ARBA" id="ARBA00001794"/>
    </source>
</evidence>
<dbReference type="GO" id="GO:0008198">
    <property type="term" value="F:ferrous iron binding"/>
    <property type="evidence" value="ECO:0007669"/>
    <property type="project" value="TreeGrafter"/>
</dbReference>
<evidence type="ECO:0000256" key="5">
    <source>
        <dbReference type="ARBA" id="ARBA00004892"/>
    </source>
</evidence>
<dbReference type="GO" id="GO:0042840">
    <property type="term" value="P:D-glucuronate catabolic process"/>
    <property type="evidence" value="ECO:0007669"/>
    <property type="project" value="TreeGrafter"/>
</dbReference>
<evidence type="ECO:0000313" key="11">
    <source>
        <dbReference type="EMBL" id="SVA12907.1"/>
    </source>
</evidence>
<dbReference type="AlphaFoldDB" id="A0A381TDV5"/>
<dbReference type="PANTHER" id="PTHR30387">
    <property type="entry name" value="MANNONATE DEHYDRATASE"/>
    <property type="match status" value="1"/>
</dbReference>
<dbReference type="InterPro" id="IPR036237">
    <property type="entry name" value="Xyl_isomerase-like_sf"/>
</dbReference>
<dbReference type="Pfam" id="PF03786">
    <property type="entry name" value="UxuA"/>
    <property type="match status" value="2"/>
</dbReference>
<protein>
    <recommendedName>
        <fullName evidence="7">mannonate dehydratase</fullName>
        <ecNumber evidence="7">4.2.1.8</ecNumber>
    </recommendedName>
</protein>
<accession>A0A381TDV5</accession>
<dbReference type="PANTHER" id="PTHR30387:SF2">
    <property type="entry name" value="MANNONATE DEHYDRATASE"/>
    <property type="match status" value="1"/>
</dbReference>
<comment type="function">
    <text evidence="4">Catalyzes the dehydration of D-mannonate.</text>
</comment>
<reference evidence="11" key="1">
    <citation type="submission" date="2018-05" db="EMBL/GenBank/DDBJ databases">
        <authorList>
            <person name="Lanie J.A."/>
            <person name="Ng W.-L."/>
            <person name="Kazmierczak K.M."/>
            <person name="Andrzejewski T.M."/>
            <person name="Davidsen T.M."/>
            <person name="Wayne K.J."/>
            <person name="Tettelin H."/>
            <person name="Glass J.I."/>
            <person name="Rusch D."/>
            <person name="Podicherti R."/>
            <person name="Tsui H.-C.T."/>
            <person name="Winkler M.E."/>
        </authorList>
    </citation>
    <scope>NUCLEOTIDE SEQUENCE</scope>
</reference>
<dbReference type="InterPro" id="IPR004628">
    <property type="entry name" value="Man_deHydtase"/>
</dbReference>
<evidence type="ECO:0000256" key="8">
    <source>
        <dbReference type="ARBA" id="ARBA00023004"/>
    </source>
</evidence>
<keyword evidence="10" id="KW-0456">Lyase</keyword>
<evidence type="ECO:0000256" key="10">
    <source>
        <dbReference type="ARBA" id="ARBA00023239"/>
    </source>
</evidence>
<dbReference type="EMBL" id="UINC01004244">
    <property type="protein sequence ID" value="SVA12907.1"/>
    <property type="molecule type" value="Genomic_DNA"/>
</dbReference>
<keyword evidence="8" id="KW-0408">Iron</keyword>
<evidence type="ECO:0000256" key="3">
    <source>
        <dbReference type="ARBA" id="ARBA00001954"/>
    </source>
</evidence>
<dbReference type="SUPFAM" id="SSF51658">
    <property type="entry name" value="Xylose isomerase-like"/>
    <property type="match status" value="1"/>
</dbReference>
<comment type="similarity">
    <text evidence="6">Belongs to the mannonate dehydratase family.</text>
</comment>